<gene>
    <name evidence="1" type="ordered locus">MSMEG_4160</name>
</gene>
<dbReference type="OrthoDB" id="9968026at2"/>
<proteinExistence type="predicted"/>
<dbReference type="AlphaFoldDB" id="A0QZV2"/>
<accession>A0QZV2</accession>
<dbReference type="KEGG" id="msm:MSMEG_4160"/>
<keyword evidence="2" id="KW-1185">Reference proteome</keyword>
<protein>
    <submittedName>
        <fullName evidence="1">Uncharacterized protein</fullName>
    </submittedName>
</protein>
<organism evidence="1 2">
    <name type="scientific">Mycolicibacterium smegmatis (strain ATCC 700084 / mc(2)155)</name>
    <name type="common">Mycobacterium smegmatis</name>
    <dbReference type="NCBI Taxonomy" id="246196"/>
    <lineage>
        <taxon>Bacteria</taxon>
        <taxon>Bacillati</taxon>
        <taxon>Actinomycetota</taxon>
        <taxon>Actinomycetes</taxon>
        <taxon>Mycobacteriales</taxon>
        <taxon>Mycobacteriaceae</taxon>
        <taxon>Mycolicibacterium</taxon>
    </lineage>
</organism>
<dbReference type="EMBL" id="CP000480">
    <property type="protein sequence ID" value="ABK75763.1"/>
    <property type="molecule type" value="Genomic_DNA"/>
</dbReference>
<evidence type="ECO:0000313" key="2">
    <source>
        <dbReference type="Proteomes" id="UP000000757"/>
    </source>
</evidence>
<name>A0QZV2_MYCS2</name>
<sequence>MGGNRGVLIFIVLRHPAQRADHALIATDSAPWGGGLRIGVGARVVINESW</sequence>
<dbReference type="Proteomes" id="UP000000757">
    <property type="component" value="Chromosome"/>
</dbReference>
<reference evidence="1 2" key="1">
    <citation type="submission" date="2006-10" db="EMBL/GenBank/DDBJ databases">
        <authorList>
            <person name="Fleischmann R.D."/>
            <person name="Dodson R.J."/>
            <person name="Haft D.H."/>
            <person name="Merkel J.S."/>
            <person name="Nelson W.C."/>
            <person name="Fraser C.M."/>
        </authorList>
    </citation>
    <scope>NUCLEOTIDE SEQUENCE [LARGE SCALE GENOMIC DNA]</scope>
    <source>
        <strain evidence="2">ATCC 700084 / mc(2)155</strain>
    </source>
</reference>
<evidence type="ECO:0000313" key="1">
    <source>
        <dbReference type="EMBL" id="ABK75763.1"/>
    </source>
</evidence>
<dbReference type="STRING" id="246196.MSMEG_4160"/>